<protein>
    <submittedName>
        <fullName evidence="2">Uncharacterized protein</fullName>
    </submittedName>
</protein>
<evidence type="ECO:0000256" key="1">
    <source>
        <dbReference type="SAM" id="MobiDB-lite"/>
    </source>
</evidence>
<sequence>MRSATSSGATPRGFTGLISTASEPLLPGCGRHRLVRVRAGRCRDRPTRSRRR</sequence>
<evidence type="ECO:0000313" key="3">
    <source>
        <dbReference type="Proteomes" id="UP000006230"/>
    </source>
</evidence>
<evidence type="ECO:0000313" key="2">
    <source>
        <dbReference type="EMBL" id="EAU48571.1"/>
    </source>
</evidence>
<dbReference type="EMBL" id="AATQ01000001">
    <property type="protein sequence ID" value="EAU48571.1"/>
    <property type="molecule type" value="Genomic_DNA"/>
</dbReference>
<keyword evidence="3" id="KW-1185">Reference proteome</keyword>
<organism evidence="2 3">
    <name type="scientific">Salipiger bermudensis (strain DSM 26914 / JCM 13377 / KCTC 12554 / HTCC2601)</name>
    <name type="common">Pelagibaca bermudensis</name>
    <dbReference type="NCBI Taxonomy" id="314265"/>
    <lineage>
        <taxon>Bacteria</taxon>
        <taxon>Pseudomonadati</taxon>
        <taxon>Pseudomonadota</taxon>
        <taxon>Alphaproteobacteria</taxon>
        <taxon>Rhodobacterales</taxon>
        <taxon>Roseobacteraceae</taxon>
        <taxon>Salipiger</taxon>
    </lineage>
</organism>
<dbReference type="Proteomes" id="UP000006230">
    <property type="component" value="Unassembled WGS sequence"/>
</dbReference>
<comment type="caution">
    <text evidence="2">The sequence shown here is derived from an EMBL/GenBank/DDBJ whole genome shotgun (WGS) entry which is preliminary data.</text>
</comment>
<name>Q0FWI1_SALBH</name>
<accession>Q0FWI1</accession>
<proteinExistence type="predicted"/>
<dbReference type="AlphaFoldDB" id="Q0FWI1"/>
<reference evidence="2 3" key="1">
    <citation type="journal article" date="2010" name="J. Bacteriol.">
        <title>Genome sequences of Pelagibaca bermudensis HTCC2601T and Maritimibacter alkaliphilus HTCC2654T, the type strains of two marine Roseobacter genera.</title>
        <authorList>
            <person name="Thrash J.C."/>
            <person name="Cho J.C."/>
            <person name="Ferriera S."/>
            <person name="Johnson J."/>
            <person name="Vergin K.L."/>
            <person name="Giovannoni S.J."/>
        </authorList>
    </citation>
    <scope>NUCLEOTIDE SEQUENCE [LARGE SCALE GENOMIC DNA]</scope>
    <source>
        <strain evidence="3">DSM 26914 / JCM 13377 / KCTC 12554 / HTCC2601</strain>
    </source>
</reference>
<feature type="region of interest" description="Disordered" evidence="1">
    <location>
        <begin position="1"/>
        <end position="25"/>
    </location>
</feature>
<gene>
    <name evidence="2" type="ORF">R2601_03323</name>
</gene>
<dbReference type="HOGENOM" id="CLU_3082934_0_0_5"/>